<evidence type="ECO:0000259" key="1">
    <source>
        <dbReference type="Pfam" id="PF03551"/>
    </source>
</evidence>
<evidence type="ECO:0000313" key="2">
    <source>
        <dbReference type="EMBL" id="MCH7321366.1"/>
    </source>
</evidence>
<name>A0ABS9UAK2_9BACL</name>
<keyword evidence="3" id="KW-1185">Reference proteome</keyword>
<sequence>MSYSGGPMTEAMYYVLLALMRPNHGYQLMHAIGEVSRGRMQMGPGTLYGVLSRMQKDGLITLTNNDGRRKTYEITVDGKAALLNEYHRLQAVLEDSQLLEEGTDND</sequence>
<dbReference type="PANTHER" id="PTHR33169:SF13">
    <property type="entry name" value="PADR-FAMILY TRANSCRIPTIONAL REGULATOR"/>
    <property type="match status" value="1"/>
</dbReference>
<comment type="caution">
    <text evidence="2">The sequence shown here is derived from an EMBL/GenBank/DDBJ whole genome shotgun (WGS) entry which is preliminary data.</text>
</comment>
<dbReference type="Proteomes" id="UP001316087">
    <property type="component" value="Unassembled WGS sequence"/>
</dbReference>
<reference evidence="2 3" key="1">
    <citation type="submission" date="2022-03" db="EMBL/GenBank/DDBJ databases">
        <authorList>
            <person name="Jo J.-H."/>
            <person name="Im W.-T."/>
        </authorList>
    </citation>
    <scope>NUCLEOTIDE SEQUENCE [LARGE SCALE GENOMIC DNA]</scope>
    <source>
        <strain evidence="2 3">MA9</strain>
    </source>
</reference>
<gene>
    <name evidence="2" type="ORF">LZ480_05620</name>
</gene>
<dbReference type="InterPro" id="IPR036388">
    <property type="entry name" value="WH-like_DNA-bd_sf"/>
</dbReference>
<proteinExistence type="predicted"/>
<feature type="domain" description="Transcription regulator PadR N-terminal" evidence="1">
    <location>
        <begin position="20"/>
        <end position="82"/>
    </location>
</feature>
<accession>A0ABS9UAK2</accession>
<dbReference type="InterPro" id="IPR052509">
    <property type="entry name" value="Metal_resp_DNA-bind_regulator"/>
</dbReference>
<dbReference type="SUPFAM" id="SSF46785">
    <property type="entry name" value="Winged helix' DNA-binding domain"/>
    <property type="match status" value="1"/>
</dbReference>
<dbReference type="InterPro" id="IPR036390">
    <property type="entry name" value="WH_DNA-bd_sf"/>
</dbReference>
<dbReference type="InterPro" id="IPR005149">
    <property type="entry name" value="Tscrpt_reg_PadR_N"/>
</dbReference>
<protein>
    <submittedName>
        <fullName evidence="2">PadR family transcriptional regulator</fullName>
    </submittedName>
</protein>
<dbReference type="RefSeq" id="WP_241368395.1">
    <property type="nucleotide sequence ID" value="NZ_JAKZFC010000001.1"/>
</dbReference>
<organism evidence="2 3">
    <name type="scientific">Solibacillus palustris</name>
    <dbReference type="NCBI Taxonomy" id="2908203"/>
    <lineage>
        <taxon>Bacteria</taxon>
        <taxon>Bacillati</taxon>
        <taxon>Bacillota</taxon>
        <taxon>Bacilli</taxon>
        <taxon>Bacillales</taxon>
        <taxon>Caryophanaceae</taxon>
        <taxon>Solibacillus</taxon>
    </lineage>
</organism>
<dbReference type="EMBL" id="JAKZFC010000001">
    <property type="protein sequence ID" value="MCH7321366.1"/>
    <property type="molecule type" value="Genomic_DNA"/>
</dbReference>
<dbReference type="Gene3D" id="1.10.10.10">
    <property type="entry name" value="Winged helix-like DNA-binding domain superfamily/Winged helix DNA-binding domain"/>
    <property type="match status" value="1"/>
</dbReference>
<dbReference type="Pfam" id="PF03551">
    <property type="entry name" value="PadR"/>
    <property type="match status" value="1"/>
</dbReference>
<dbReference type="PANTHER" id="PTHR33169">
    <property type="entry name" value="PADR-FAMILY TRANSCRIPTIONAL REGULATOR"/>
    <property type="match status" value="1"/>
</dbReference>
<evidence type="ECO:0000313" key="3">
    <source>
        <dbReference type="Proteomes" id="UP001316087"/>
    </source>
</evidence>